<dbReference type="SUPFAM" id="SSF48576">
    <property type="entry name" value="Terpenoid synthases"/>
    <property type="match status" value="1"/>
</dbReference>
<evidence type="ECO:0000256" key="2">
    <source>
        <dbReference type="ARBA" id="ARBA00006706"/>
    </source>
</evidence>
<keyword evidence="3 6" id="KW-0808">Transferase</keyword>
<keyword evidence="9" id="KW-1185">Reference proteome</keyword>
<proteinExistence type="inferred from homology"/>
<dbReference type="SFLD" id="SFLDS00005">
    <property type="entry name" value="Isoprenoid_Synthase_Type_I"/>
    <property type="match status" value="1"/>
</dbReference>
<keyword evidence="4" id="KW-0479">Metal-binding</keyword>
<dbReference type="CDD" id="cd00685">
    <property type="entry name" value="Trans_IPPS_HT"/>
    <property type="match status" value="1"/>
</dbReference>
<dbReference type="EMBL" id="JBBHLI010000009">
    <property type="protein sequence ID" value="MEK9502170.1"/>
    <property type="molecule type" value="Genomic_DNA"/>
</dbReference>
<dbReference type="InterPro" id="IPR033749">
    <property type="entry name" value="Polyprenyl_synt_CS"/>
</dbReference>
<feature type="region of interest" description="Disordered" evidence="7">
    <location>
        <begin position="1"/>
        <end position="24"/>
    </location>
</feature>
<evidence type="ECO:0000313" key="8">
    <source>
        <dbReference type="EMBL" id="MEK9502170.1"/>
    </source>
</evidence>
<name>A0ABU9EBR6_9BACT</name>
<keyword evidence="5" id="KW-0460">Magnesium</keyword>
<organism evidence="8 9">
    <name type="scientific">Gaopeijia maritima</name>
    <dbReference type="NCBI Taxonomy" id="3119007"/>
    <lineage>
        <taxon>Bacteria</taxon>
        <taxon>Pseudomonadati</taxon>
        <taxon>Gemmatimonadota</taxon>
        <taxon>Longimicrobiia</taxon>
        <taxon>Gaopeijiales</taxon>
        <taxon>Gaopeijiaceae</taxon>
        <taxon>Gaopeijia</taxon>
    </lineage>
</organism>
<comment type="cofactor">
    <cofactor evidence="1">
        <name>Mg(2+)</name>
        <dbReference type="ChEBI" id="CHEBI:18420"/>
    </cofactor>
</comment>
<evidence type="ECO:0000256" key="6">
    <source>
        <dbReference type="RuleBase" id="RU004466"/>
    </source>
</evidence>
<dbReference type="Pfam" id="PF00348">
    <property type="entry name" value="polyprenyl_synt"/>
    <property type="match status" value="1"/>
</dbReference>
<accession>A0ABU9EBR6</accession>
<comment type="similarity">
    <text evidence="2 6">Belongs to the FPP/GGPP synthase family.</text>
</comment>
<gene>
    <name evidence="8" type="ORF">WI372_14350</name>
</gene>
<evidence type="ECO:0000256" key="3">
    <source>
        <dbReference type="ARBA" id="ARBA00022679"/>
    </source>
</evidence>
<protein>
    <submittedName>
        <fullName evidence="8">Polyprenyl synthetase family protein</fullName>
    </submittedName>
</protein>
<dbReference type="PROSITE" id="PS00444">
    <property type="entry name" value="POLYPRENYL_SYNTHASE_2"/>
    <property type="match status" value="1"/>
</dbReference>
<dbReference type="InterPro" id="IPR008949">
    <property type="entry name" value="Isoprenoid_synthase_dom_sf"/>
</dbReference>
<dbReference type="PROSITE" id="PS00723">
    <property type="entry name" value="POLYPRENYL_SYNTHASE_1"/>
    <property type="match status" value="1"/>
</dbReference>
<evidence type="ECO:0000256" key="4">
    <source>
        <dbReference type="ARBA" id="ARBA00022723"/>
    </source>
</evidence>
<dbReference type="Gene3D" id="1.10.600.10">
    <property type="entry name" value="Farnesyl Diphosphate Synthase"/>
    <property type="match status" value="1"/>
</dbReference>
<dbReference type="InterPro" id="IPR000092">
    <property type="entry name" value="Polyprenyl_synt"/>
</dbReference>
<evidence type="ECO:0000256" key="5">
    <source>
        <dbReference type="ARBA" id="ARBA00022842"/>
    </source>
</evidence>
<dbReference type="PANTHER" id="PTHR12001">
    <property type="entry name" value="GERANYLGERANYL PYROPHOSPHATE SYNTHASE"/>
    <property type="match status" value="1"/>
</dbReference>
<dbReference type="Proteomes" id="UP001484239">
    <property type="component" value="Unassembled WGS sequence"/>
</dbReference>
<dbReference type="PANTHER" id="PTHR12001:SF69">
    <property type="entry name" value="ALL TRANS-POLYPRENYL-DIPHOSPHATE SYNTHASE PDSS1"/>
    <property type="match status" value="1"/>
</dbReference>
<evidence type="ECO:0000256" key="7">
    <source>
        <dbReference type="SAM" id="MobiDB-lite"/>
    </source>
</evidence>
<sequence>MTSSSESAAGSLADPPTLESLQGPLDGGLDRVMDHIRHVVLSDFGGMDEVNDYLLTVRGKLFRPMLTLLSNHVGGRPDDRAVSLAAVVELVHLATLVHDDAVDHSVLRRGQPTINALWTHQVAIIMGDYLYSRAVAEMARVGVMEAVGIIGAAASSMSVGEMRQLTSYDALDFSEQDYDRLIAAKTASLMAAACEIGAVVGVPEYRAPLRRFGHNLGMAFQIADDLLDYTGTAAETGKPSGHDLRERKVTLPLVAALRHVTDAEMAEIRAMFTGEGEPLDEEIHRVMEIVEARGGLDYARGRAAGFAAAAEEALSEVADDDARRGLEACVTYATRRSR</sequence>
<comment type="caution">
    <text evidence="8">The sequence shown here is derived from an EMBL/GenBank/DDBJ whole genome shotgun (WGS) entry which is preliminary data.</text>
</comment>
<reference evidence="8 9" key="1">
    <citation type="submission" date="2024-02" db="EMBL/GenBank/DDBJ databases">
        <title>A novel Gemmatimonadota bacterium.</title>
        <authorList>
            <person name="Du Z.-J."/>
            <person name="Ye Y.-Q."/>
        </authorList>
    </citation>
    <scope>NUCLEOTIDE SEQUENCE [LARGE SCALE GENOMIC DNA]</scope>
    <source>
        <strain evidence="8 9">DH-20</strain>
    </source>
</reference>
<evidence type="ECO:0000313" key="9">
    <source>
        <dbReference type="Proteomes" id="UP001484239"/>
    </source>
</evidence>
<evidence type="ECO:0000256" key="1">
    <source>
        <dbReference type="ARBA" id="ARBA00001946"/>
    </source>
</evidence>
<dbReference type="RefSeq" id="WP_405276595.1">
    <property type="nucleotide sequence ID" value="NZ_CP144380.1"/>
</dbReference>